<organism evidence="2 3">
    <name type="scientific">Cetobacterium ceti</name>
    <dbReference type="NCBI Taxonomy" id="180163"/>
    <lineage>
        <taxon>Bacteria</taxon>
        <taxon>Fusobacteriati</taxon>
        <taxon>Fusobacteriota</taxon>
        <taxon>Fusobacteriia</taxon>
        <taxon>Fusobacteriales</taxon>
        <taxon>Fusobacteriaceae</taxon>
        <taxon>Cetobacterium</taxon>
    </lineage>
</organism>
<evidence type="ECO:0000313" key="3">
    <source>
        <dbReference type="Proteomes" id="UP000191153"/>
    </source>
</evidence>
<feature type="transmembrane region" description="Helical" evidence="1">
    <location>
        <begin position="30"/>
        <end position="50"/>
    </location>
</feature>
<dbReference type="Proteomes" id="UP000191153">
    <property type="component" value="Unassembled WGS sequence"/>
</dbReference>
<dbReference type="RefSeq" id="WP_078693484.1">
    <property type="nucleotide sequence ID" value="NZ_FUWX01000007.1"/>
</dbReference>
<proteinExistence type="predicted"/>
<reference evidence="2 3" key="1">
    <citation type="submission" date="2017-02" db="EMBL/GenBank/DDBJ databases">
        <authorList>
            <person name="Peterson S.W."/>
        </authorList>
    </citation>
    <scope>NUCLEOTIDE SEQUENCE [LARGE SCALE GENOMIC DNA]</scope>
    <source>
        <strain evidence="2 3">ATCC 700028</strain>
    </source>
</reference>
<gene>
    <name evidence="2" type="ORF">SAMN02745174_00967</name>
</gene>
<keyword evidence="1" id="KW-1133">Transmembrane helix</keyword>
<protein>
    <recommendedName>
        <fullName evidence="4">Chain length determinant protein</fullName>
    </recommendedName>
</protein>
<dbReference type="STRING" id="180163.SAMN02745174_00967"/>
<dbReference type="AlphaFoldDB" id="A0A1T4LTY4"/>
<dbReference type="EMBL" id="FUWX01000007">
    <property type="protein sequence ID" value="SJZ58162.1"/>
    <property type="molecule type" value="Genomic_DNA"/>
</dbReference>
<evidence type="ECO:0000313" key="2">
    <source>
        <dbReference type="EMBL" id="SJZ58162.1"/>
    </source>
</evidence>
<keyword evidence="1" id="KW-0812">Transmembrane</keyword>
<name>A0A1T4LTY4_9FUSO</name>
<feature type="transmembrane region" description="Helical" evidence="1">
    <location>
        <begin position="271"/>
        <end position="295"/>
    </location>
</feature>
<evidence type="ECO:0008006" key="4">
    <source>
        <dbReference type="Google" id="ProtNLM"/>
    </source>
</evidence>
<keyword evidence="3" id="KW-1185">Reference proteome</keyword>
<sequence>MNLAEIRKDIHEDEFDLFELLDIILRRKKIILCVSVIGILLTGFLTYTFGKNQHNMEGINFSLRSEIYKDFYFKKANIDLDKFTYGDMLYRDEIVNKLYNEIDENSTKSVEEKREILLKTIRVIPVVDKEKLEYLTLEVGYRGEISKEKKIINRYLDILNEELKDQVLEGISKKDYNTEITKKIVDERLELIQKKINYLSRGEEKNGNVIEILSFKYPKLIEDKRQLEDLYKKYSTELVGIKGLKKNKEINNLVYKISDIYTIKHSSKIKVIFLGGVIFSIFIGITLGFIEEFLVNYRNRKK</sequence>
<accession>A0A1T4LTY4</accession>
<keyword evidence="1" id="KW-0472">Membrane</keyword>
<evidence type="ECO:0000256" key="1">
    <source>
        <dbReference type="SAM" id="Phobius"/>
    </source>
</evidence>